<evidence type="ECO:0000313" key="10">
    <source>
        <dbReference type="Proteomes" id="UP000000753"/>
    </source>
</evidence>
<feature type="binding site" evidence="7">
    <location>
        <position position="113"/>
    </location>
    <ligand>
        <name>Zn(2+)</name>
        <dbReference type="ChEBI" id="CHEBI:29105"/>
        <label>2</label>
    </ligand>
</feature>
<dbReference type="AlphaFoldDB" id="B8CNS5"/>
<dbReference type="SUPFAM" id="SSF56281">
    <property type="entry name" value="Metallo-hydrolase/oxidoreductase"/>
    <property type="match status" value="1"/>
</dbReference>
<feature type="binding site" evidence="7">
    <location>
        <position position="223"/>
    </location>
    <ligand>
        <name>Zn(2+)</name>
        <dbReference type="ChEBI" id="CHEBI:29105"/>
        <label>2</label>
    </ligand>
</feature>
<comment type="function">
    <text evidence="7">Thiolesterase that catalyzes the hydrolysis of S-D-lactoyl-glutathione to form glutathione and D-lactic acid.</text>
</comment>
<protein>
    <recommendedName>
        <fullName evidence="7">Hydroxyacylglutathione hydrolase</fullName>
        <ecNumber evidence="7">3.1.2.6</ecNumber>
    </recommendedName>
    <alternativeName>
        <fullName evidence="7">Glyoxalase II</fullName>
        <shortName evidence="7">Glx II</shortName>
    </alternativeName>
</protein>
<evidence type="ECO:0000259" key="8">
    <source>
        <dbReference type="SMART" id="SM00849"/>
    </source>
</evidence>
<dbReference type="InterPro" id="IPR036866">
    <property type="entry name" value="RibonucZ/Hydroxyglut_hydro"/>
</dbReference>
<feature type="binding site" evidence="7">
    <location>
        <position position="112"/>
    </location>
    <ligand>
        <name>Zn(2+)</name>
        <dbReference type="ChEBI" id="CHEBI:29105"/>
        <label>2</label>
    </ligand>
</feature>
<dbReference type="UniPathway" id="UPA00619">
    <property type="reaction ID" value="UER00676"/>
</dbReference>
<dbReference type="eggNOG" id="COG0491">
    <property type="taxonomic scope" value="Bacteria"/>
</dbReference>
<evidence type="ECO:0000313" key="9">
    <source>
        <dbReference type="EMBL" id="ACJ29044.1"/>
    </source>
</evidence>
<organism evidence="9 10">
    <name type="scientific">Shewanella piezotolerans (strain WP3 / JCM 13877)</name>
    <dbReference type="NCBI Taxonomy" id="225849"/>
    <lineage>
        <taxon>Bacteria</taxon>
        <taxon>Pseudomonadati</taxon>
        <taxon>Pseudomonadota</taxon>
        <taxon>Gammaproteobacteria</taxon>
        <taxon>Alteromonadales</taxon>
        <taxon>Shewanellaceae</taxon>
        <taxon>Shewanella</taxon>
    </lineage>
</organism>
<dbReference type="GO" id="GO:0046872">
    <property type="term" value="F:metal ion binding"/>
    <property type="evidence" value="ECO:0007669"/>
    <property type="project" value="UniProtKB-KW"/>
</dbReference>
<dbReference type="Pfam" id="PF00753">
    <property type="entry name" value="Lactamase_B"/>
    <property type="match status" value="2"/>
</dbReference>
<evidence type="ECO:0000256" key="7">
    <source>
        <dbReference type="HAMAP-Rule" id="MF_01374"/>
    </source>
</evidence>
<dbReference type="InterPro" id="IPR017782">
    <property type="entry name" value="Hydroxyacylglutathione_Hdrlase"/>
</dbReference>
<comment type="pathway">
    <text evidence="2 7">Secondary metabolite metabolism; methylglyoxal degradation; (R)-lactate from methylglyoxal: step 2/2.</text>
</comment>
<keyword evidence="6 7" id="KW-0862">Zinc</keyword>
<comment type="cofactor">
    <cofactor evidence="7">
        <name>Zn(2+)</name>
        <dbReference type="ChEBI" id="CHEBI:29105"/>
    </cofactor>
    <text evidence="7">Binds 2 Zn(2+) ions per subunit.</text>
</comment>
<keyword evidence="4 7" id="KW-0479">Metal-binding</keyword>
<feature type="binding site" evidence="7">
    <location>
        <position position="108"/>
    </location>
    <ligand>
        <name>Zn(2+)</name>
        <dbReference type="ChEBI" id="CHEBI:29105"/>
        <label>1</label>
    </ligand>
</feature>
<feature type="binding site" evidence="7">
    <location>
        <position position="185"/>
    </location>
    <ligand>
        <name>Zn(2+)</name>
        <dbReference type="ChEBI" id="CHEBI:29105"/>
        <label>2</label>
    </ligand>
</feature>
<comment type="catalytic activity">
    <reaction evidence="1 7">
        <text>an S-(2-hydroxyacyl)glutathione + H2O = a 2-hydroxy carboxylate + glutathione + H(+)</text>
        <dbReference type="Rhea" id="RHEA:21864"/>
        <dbReference type="ChEBI" id="CHEBI:15377"/>
        <dbReference type="ChEBI" id="CHEBI:15378"/>
        <dbReference type="ChEBI" id="CHEBI:57925"/>
        <dbReference type="ChEBI" id="CHEBI:58896"/>
        <dbReference type="ChEBI" id="CHEBI:71261"/>
        <dbReference type="EC" id="3.1.2.6"/>
    </reaction>
</comment>
<evidence type="ECO:0000256" key="2">
    <source>
        <dbReference type="ARBA" id="ARBA00004963"/>
    </source>
</evidence>
<evidence type="ECO:0000256" key="4">
    <source>
        <dbReference type="ARBA" id="ARBA00022723"/>
    </source>
</evidence>
<dbReference type="PIRSF" id="PIRSF005457">
    <property type="entry name" value="Glx"/>
    <property type="match status" value="1"/>
</dbReference>
<dbReference type="PANTHER" id="PTHR43705:SF1">
    <property type="entry name" value="HYDROXYACYLGLUTATHIONE HYDROLASE GLOB"/>
    <property type="match status" value="1"/>
</dbReference>
<dbReference type="InterPro" id="IPR050110">
    <property type="entry name" value="Glyoxalase_II_hydrolase"/>
</dbReference>
<dbReference type="SMART" id="SM00849">
    <property type="entry name" value="Lactamase_B"/>
    <property type="match status" value="1"/>
</dbReference>
<evidence type="ECO:0000256" key="6">
    <source>
        <dbReference type="ARBA" id="ARBA00022833"/>
    </source>
</evidence>
<dbReference type="Gene3D" id="3.60.15.10">
    <property type="entry name" value="Ribonuclease Z/Hydroxyacylglutathione hydrolase-like"/>
    <property type="match status" value="1"/>
</dbReference>
<proteinExistence type="inferred from homology"/>
<evidence type="ECO:0000256" key="3">
    <source>
        <dbReference type="ARBA" id="ARBA00006759"/>
    </source>
</evidence>
<dbReference type="KEGG" id="swp:swp_2298"/>
<dbReference type="EC" id="3.1.2.6" evidence="7"/>
<keyword evidence="10" id="KW-1185">Reference proteome</keyword>
<dbReference type="GO" id="GO:0004416">
    <property type="term" value="F:hydroxyacylglutathione hydrolase activity"/>
    <property type="evidence" value="ECO:0007669"/>
    <property type="project" value="UniProtKB-UniRule"/>
</dbReference>
<name>B8CNS5_SHEPW</name>
<feature type="binding site" evidence="7">
    <location>
        <position position="185"/>
    </location>
    <ligand>
        <name>Zn(2+)</name>
        <dbReference type="ChEBI" id="CHEBI:29105"/>
        <label>1</label>
    </ligand>
</feature>
<accession>B8CNS5</accession>
<dbReference type="NCBIfam" id="TIGR03413">
    <property type="entry name" value="GSH_gloB"/>
    <property type="match status" value="1"/>
</dbReference>
<dbReference type="GO" id="GO:0019243">
    <property type="term" value="P:methylglyoxal catabolic process to D-lactate via S-lactoyl-glutathione"/>
    <property type="evidence" value="ECO:0007669"/>
    <property type="project" value="UniProtKB-UniRule"/>
</dbReference>
<evidence type="ECO:0000256" key="5">
    <source>
        <dbReference type="ARBA" id="ARBA00022801"/>
    </source>
</evidence>
<evidence type="ECO:0000256" key="1">
    <source>
        <dbReference type="ARBA" id="ARBA00001623"/>
    </source>
</evidence>
<dbReference type="CDD" id="cd07723">
    <property type="entry name" value="hydroxyacylglutathione_hydrolase_MBL-fold"/>
    <property type="match status" value="1"/>
</dbReference>
<dbReference type="InterPro" id="IPR001279">
    <property type="entry name" value="Metallo-B-lactamas"/>
</dbReference>
<sequence>MVILTNDKVLVEPLNESMLSPKLLMLYFNNESHVQTIAILSKLVLALKLLGLIMLTVTPLPAFDDNYIWAIQTSNINGAYVVDPGDADVVIQFLSDKQIPLLGVLITHHHHDHTGGIAKLLSYYGSNIPVYGPAAENIEGVNNPLQACASLTLQSIDLKAEVIEVPGHTLGHIAYVIEDALFCGDTLFSAGCGRLFEGTPQQMLTSLTRLAQVGDDKKVYCTHEYTLANLRFANRADPSNVQLQLYIRHAEQLRASNTPTLPSSIALEKAINPFLRSSSKEIKQSLTEQYQQPINDAVKCFALLRQWKDNF</sequence>
<feature type="domain" description="Metallo-beta-lactamase" evidence="8">
    <location>
        <begin position="65"/>
        <end position="223"/>
    </location>
</feature>
<dbReference type="EMBL" id="CP000472">
    <property type="protein sequence ID" value="ACJ29044.1"/>
    <property type="molecule type" value="Genomic_DNA"/>
</dbReference>
<reference evidence="9 10" key="1">
    <citation type="journal article" date="2008" name="PLoS ONE">
        <title>Environmental adaptation: genomic analysis of the piezotolerant and psychrotolerant deep-sea iron reducing bacterium Shewanella piezotolerans WP3.</title>
        <authorList>
            <person name="Wang F."/>
            <person name="Wang J."/>
            <person name="Jian H."/>
            <person name="Zhang B."/>
            <person name="Li S."/>
            <person name="Wang F."/>
            <person name="Zeng X."/>
            <person name="Gao L."/>
            <person name="Bartlett D.H."/>
            <person name="Yu J."/>
            <person name="Hu S."/>
            <person name="Xiao X."/>
        </authorList>
    </citation>
    <scope>NUCLEOTIDE SEQUENCE [LARGE SCALE GENOMIC DNA]</scope>
    <source>
        <strain evidence="10">WP3 / JCM 13877</strain>
    </source>
</reference>
<dbReference type="PANTHER" id="PTHR43705">
    <property type="entry name" value="HYDROXYACYLGLUTATHIONE HYDROLASE"/>
    <property type="match status" value="1"/>
</dbReference>
<dbReference type="Pfam" id="PF16123">
    <property type="entry name" value="HAGH_C"/>
    <property type="match status" value="1"/>
</dbReference>
<feature type="binding site" evidence="7">
    <location>
        <position position="110"/>
    </location>
    <ligand>
        <name>Zn(2+)</name>
        <dbReference type="ChEBI" id="CHEBI:29105"/>
        <label>1</label>
    </ligand>
</feature>
<dbReference type="HOGENOM" id="CLU_030571_4_1_6"/>
<keyword evidence="5 7" id="KW-0378">Hydrolase</keyword>
<comment type="subunit">
    <text evidence="7">Monomer.</text>
</comment>
<gene>
    <name evidence="7" type="primary">gloB</name>
    <name evidence="9" type="ordered locus">swp_2298</name>
</gene>
<dbReference type="STRING" id="225849.swp_2298"/>
<comment type="similarity">
    <text evidence="3 7">Belongs to the metallo-beta-lactamase superfamily. Glyoxalase II family.</text>
</comment>
<feature type="binding site" evidence="7">
    <location>
        <position position="168"/>
    </location>
    <ligand>
        <name>Zn(2+)</name>
        <dbReference type="ChEBI" id="CHEBI:29105"/>
        <label>1</label>
    </ligand>
</feature>
<dbReference type="Proteomes" id="UP000000753">
    <property type="component" value="Chromosome"/>
</dbReference>
<dbReference type="InterPro" id="IPR035680">
    <property type="entry name" value="Clx_II_MBL"/>
</dbReference>
<dbReference type="InterPro" id="IPR032282">
    <property type="entry name" value="HAGH_C"/>
</dbReference>
<dbReference type="HAMAP" id="MF_01374">
    <property type="entry name" value="Glyoxalase_2"/>
    <property type="match status" value="1"/>
</dbReference>